<dbReference type="GO" id="GO:0005737">
    <property type="term" value="C:cytoplasm"/>
    <property type="evidence" value="ECO:0007669"/>
    <property type="project" value="UniProtKB-SubCell"/>
</dbReference>
<comment type="subcellular location">
    <subcellularLocation>
        <location evidence="1">Cytoplasm</location>
    </subcellularLocation>
</comment>
<feature type="compositionally biased region" description="Polar residues" evidence="14">
    <location>
        <begin position="195"/>
        <end position="207"/>
    </location>
</feature>
<dbReference type="FunFam" id="3.30.310.130:FF:000001">
    <property type="entry name" value="sentrin-specific protease 6 isoform X1"/>
    <property type="match status" value="1"/>
</dbReference>
<dbReference type="GO" id="GO:0006508">
    <property type="term" value="P:proteolysis"/>
    <property type="evidence" value="ECO:0007669"/>
    <property type="project" value="UniProtKB-KW"/>
</dbReference>
<dbReference type="PROSITE" id="PS50600">
    <property type="entry name" value="ULP_PROTEASE"/>
    <property type="match status" value="1"/>
</dbReference>
<reference evidence="17" key="1">
    <citation type="journal article" date="2007" name="Science">
        <title>Evolutionary and biomedical insights from the rhesus macaque genome.</title>
        <authorList>
            <person name="Gibbs R.A."/>
            <person name="Rogers J."/>
            <person name="Katze M.G."/>
            <person name="Bumgarner R."/>
            <person name="Weinstock G.M."/>
            <person name="Mardis E.R."/>
            <person name="Remington K.A."/>
            <person name="Strausberg R.L."/>
            <person name="Venter J.C."/>
            <person name="Wilson R.K."/>
            <person name="Batzer M.A."/>
            <person name="Bustamante C.D."/>
            <person name="Eichler E.E."/>
            <person name="Hahn M.W."/>
            <person name="Hardison R.C."/>
            <person name="Makova K.D."/>
            <person name="Miller W."/>
            <person name="Milosavljevic A."/>
            <person name="Palermo R.E."/>
            <person name="Siepel A."/>
            <person name="Sikela J.M."/>
            <person name="Attaway T."/>
            <person name="Bell S."/>
            <person name="Bernard K.E."/>
            <person name="Buhay C.J."/>
            <person name="Chandrabose M.N."/>
            <person name="Dao M."/>
            <person name="Davis C."/>
            <person name="Delehaunty K.D."/>
            <person name="Ding Y."/>
            <person name="Dinh H.H."/>
            <person name="Dugan-Rocha S."/>
            <person name="Fulton L.A."/>
            <person name="Gabisi R.A."/>
            <person name="Garner T.T."/>
            <person name="Godfrey J."/>
            <person name="Hawes A.C."/>
            <person name="Hernandez J."/>
            <person name="Hines S."/>
            <person name="Holder M."/>
            <person name="Hume J."/>
            <person name="Jhangiani S.N."/>
            <person name="Joshi V."/>
            <person name="Khan Z.M."/>
            <person name="Kirkness E.F."/>
            <person name="Cree A."/>
            <person name="Fowler R.G."/>
            <person name="Lee S."/>
            <person name="Lewis L.R."/>
            <person name="Li Z."/>
            <person name="Liu Y.-S."/>
            <person name="Moore S.M."/>
            <person name="Muzny D."/>
            <person name="Nazareth L.V."/>
            <person name="Ngo D.N."/>
            <person name="Okwuonu G.O."/>
            <person name="Pai G."/>
            <person name="Parker D."/>
            <person name="Paul H.A."/>
            <person name="Pfannkoch C."/>
            <person name="Pohl C.S."/>
            <person name="Rogers Y.-H.C."/>
            <person name="Ruiz S.J."/>
            <person name="Sabo A."/>
            <person name="Santibanez J."/>
            <person name="Schneider B.W."/>
            <person name="Smith S.M."/>
            <person name="Sodergren E."/>
            <person name="Svatek A.F."/>
            <person name="Utterback T.R."/>
            <person name="Vattathil S."/>
            <person name="Warren W."/>
            <person name="White C.S."/>
            <person name="Chinwalla A.T."/>
            <person name="Feng Y."/>
            <person name="Halpern A.L."/>
            <person name="Hillier L.W."/>
            <person name="Huang X."/>
            <person name="Minx P."/>
            <person name="Nelson J.O."/>
            <person name="Pepin K.H."/>
            <person name="Qin X."/>
            <person name="Sutton G.G."/>
            <person name="Venter E."/>
            <person name="Walenz B.P."/>
            <person name="Wallis J.W."/>
            <person name="Worley K.C."/>
            <person name="Yang S.-P."/>
            <person name="Jones S.M."/>
            <person name="Marra M.A."/>
            <person name="Rocchi M."/>
            <person name="Schein J.E."/>
            <person name="Baertsch R."/>
            <person name="Clarke L."/>
            <person name="Csuros M."/>
            <person name="Glasscock J."/>
            <person name="Harris R.A."/>
            <person name="Havlak P."/>
            <person name="Jackson A.R."/>
            <person name="Jiang H."/>
            <person name="Liu Y."/>
            <person name="Messina D.N."/>
            <person name="Shen Y."/>
            <person name="Song H.X.-Z."/>
            <person name="Wylie T."/>
            <person name="Zhang L."/>
            <person name="Birney E."/>
            <person name="Han K."/>
            <person name="Konkel M.K."/>
            <person name="Lee J."/>
            <person name="Smit A.F.A."/>
            <person name="Ullmer B."/>
            <person name="Wang H."/>
            <person name="Xing J."/>
            <person name="Burhans R."/>
            <person name="Cheng Z."/>
            <person name="Karro J.E."/>
            <person name="Ma J."/>
            <person name="Raney B."/>
            <person name="She X."/>
            <person name="Cox M.J."/>
            <person name="Demuth J.P."/>
            <person name="Dumas L.J."/>
            <person name="Han S.-G."/>
            <person name="Hopkins J."/>
            <person name="Karimpour-Fard A."/>
            <person name="Kim Y.H."/>
            <person name="Pollack J.R."/>
            <person name="Vinar T."/>
            <person name="Addo-Quaye C."/>
            <person name="Degenhardt J."/>
            <person name="Denby A."/>
            <person name="Hubisz M.J."/>
            <person name="Indap A."/>
            <person name="Kosiol C."/>
            <person name="Lahn B.T."/>
            <person name="Lawson H.A."/>
            <person name="Marklein A."/>
            <person name="Nielsen R."/>
            <person name="Vallender E.J."/>
            <person name="Clark A.G."/>
            <person name="Ferguson B."/>
            <person name="Hernandez R.D."/>
            <person name="Hirani K."/>
            <person name="Kehrer-Sawatzki H."/>
            <person name="Kolb J."/>
            <person name="Patil S."/>
            <person name="Pu L.-L."/>
            <person name="Ren Y."/>
            <person name="Smith D.G."/>
            <person name="Wheeler D.A."/>
            <person name="Schenck I."/>
            <person name="Ball E.V."/>
            <person name="Chen R."/>
            <person name="Cooper D.N."/>
            <person name="Giardine B."/>
            <person name="Hsu F."/>
            <person name="Kent W.J."/>
            <person name="Lesk A."/>
            <person name="Nelson D.L."/>
            <person name="O'brien W.E."/>
            <person name="Pruefer K."/>
            <person name="Stenson P.D."/>
            <person name="Wallace J.C."/>
            <person name="Ke H."/>
            <person name="Liu X.-M."/>
            <person name="Wang P."/>
            <person name="Xiang A.P."/>
            <person name="Yang F."/>
            <person name="Barber G.P."/>
            <person name="Haussler D."/>
            <person name="Karolchik D."/>
            <person name="Kern A.D."/>
            <person name="Kuhn R.M."/>
            <person name="Smith K.E."/>
            <person name="Zwieg A.S."/>
        </authorList>
    </citation>
    <scope>NUCLEOTIDE SEQUENCE [LARGE SCALE GENOMIC DNA]</scope>
    <source>
        <strain evidence="17">17573</strain>
    </source>
</reference>
<evidence type="ECO:0000256" key="11">
    <source>
        <dbReference type="ARBA" id="ARBA00073896"/>
    </source>
</evidence>
<keyword evidence="17" id="KW-1185">Reference proteome</keyword>
<dbReference type="AlphaFoldDB" id="A0A5F8AJB7"/>
<protein>
    <recommendedName>
        <fullName evidence="11">Sentrin-specific protease 7</fullName>
    </recommendedName>
    <alternativeName>
        <fullName evidence="13">SUMO-1-specific protease 2</fullName>
    </alternativeName>
    <alternativeName>
        <fullName evidence="12">Sentrin/SUMO-specific protease SENP7</fullName>
    </alternativeName>
</protein>
<evidence type="ECO:0000259" key="15">
    <source>
        <dbReference type="PROSITE" id="PS50600"/>
    </source>
</evidence>
<dbReference type="FunFam" id="1.10.418.20:FF:000001">
    <property type="entry name" value="sentrin-specific protease 6 isoform X1"/>
    <property type="match status" value="1"/>
</dbReference>
<evidence type="ECO:0000256" key="8">
    <source>
        <dbReference type="ARBA" id="ARBA00022801"/>
    </source>
</evidence>
<evidence type="ECO:0000256" key="3">
    <source>
        <dbReference type="ARBA" id="ARBA00022490"/>
    </source>
</evidence>
<dbReference type="Ensembl" id="ENSMMUT00000103282.1">
    <property type="protein sequence ID" value="ENSMMUP00000077116.1"/>
    <property type="gene ID" value="ENSMMUG00000011363.4"/>
</dbReference>
<feature type="compositionally biased region" description="Polar residues" evidence="14">
    <location>
        <begin position="302"/>
        <end position="326"/>
    </location>
</feature>
<dbReference type="VGNC" id="VGNC:77346">
    <property type="gene designation" value="SENP7"/>
</dbReference>
<feature type="compositionally biased region" description="Basic and acidic residues" evidence="14">
    <location>
        <begin position="209"/>
        <end position="229"/>
    </location>
</feature>
<dbReference type="GeneID" id="701453"/>
<reference evidence="16" key="3">
    <citation type="submission" date="2025-08" db="UniProtKB">
        <authorList>
            <consortium name="Ensembl"/>
        </authorList>
    </citation>
    <scope>IDENTIFICATION</scope>
    <source>
        <strain evidence="16">17573</strain>
    </source>
</reference>
<dbReference type="SUPFAM" id="SSF54001">
    <property type="entry name" value="Cysteine proteinases"/>
    <property type="match status" value="1"/>
</dbReference>
<dbReference type="VEuPathDB" id="HostDB:ENSMMUG00000011363"/>
<reference evidence="16" key="2">
    <citation type="submission" date="2019-01" db="EMBL/GenBank/DDBJ databases">
        <authorList>
            <person name="Graves T."/>
            <person name="Eichler E.E."/>
            <person name="Wilson R.K."/>
        </authorList>
    </citation>
    <scope>NUCLEOTIDE SEQUENCE [LARGE SCALE GENOMIC DNA]</scope>
    <source>
        <strain evidence="16">17573</strain>
    </source>
</reference>
<gene>
    <name evidence="16 18" type="primary">SENP7</name>
</gene>
<dbReference type="RefSeq" id="XP_014985120.1">
    <property type="nucleotide sequence ID" value="XM_015129634.2"/>
</dbReference>
<dbReference type="PANTHER" id="PTHR46896">
    <property type="entry name" value="SENTRIN-SPECIFIC PROTEASE"/>
    <property type="match status" value="1"/>
</dbReference>
<evidence type="ECO:0000313" key="16">
    <source>
        <dbReference type="Ensembl" id="ENSMMUP00000077116.1"/>
    </source>
</evidence>
<dbReference type="PANTHER" id="PTHR46896:SF2">
    <property type="entry name" value="SENTRIN-SPECIFIC PROTEASE 7"/>
    <property type="match status" value="1"/>
</dbReference>
<dbReference type="GO" id="GO:0008234">
    <property type="term" value="F:cysteine-type peptidase activity"/>
    <property type="evidence" value="ECO:0007669"/>
    <property type="project" value="InterPro"/>
</dbReference>
<dbReference type="GO" id="GO:0045087">
    <property type="term" value="P:innate immune response"/>
    <property type="evidence" value="ECO:0007669"/>
    <property type="project" value="UniProtKB-KW"/>
</dbReference>
<dbReference type="InterPro" id="IPR038765">
    <property type="entry name" value="Papain-like_cys_pep_sf"/>
</dbReference>
<evidence type="ECO:0000256" key="13">
    <source>
        <dbReference type="ARBA" id="ARBA00079021"/>
    </source>
</evidence>
<evidence type="ECO:0000313" key="17">
    <source>
        <dbReference type="Proteomes" id="UP000006718"/>
    </source>
</evidence>
<feature type="region of interest" description="Disordered" evidence="14">
    <location>
        <begin position="397"/>
        <end position="419"/>
    </location>
</feature>
<evidence type="ECO:0000256" key="2">
    <source>
        <dbReference type="ARBA" id="ARBA00005234"/>
    </source>
</evidence>
<keyword evidence="4" id="KW-0597">Phosphoprotein</keyword>
<comment type="similarity">
    <text evidence="2">Belongs to the peptidase C48 family.</text>
</comment>
<dbReference type="Proteomes" id="UP000006718">
    <property type="component" value="Chromosome 2"/>
</dbReference>
<feature type="region of interest" description="Disordered" evidence="14">
    <location>
        <begin position="155"/>
        <end position="326"/>
    </location>
</feature>
<keyword evidence="8" id="KW-0378">Hydrolase</keyword>
<sequence>MDKRKLGRRPSSSEITTEGKRKKSSSDLSEIRKMLNAESEDVHVQSPLSKFRSSECWNLPLQGWKRSLRNKVISLDHKNKKHIRGCPVASKSSPERQLKVMLTNVLWTDLGRKFRKTLPRNDANLCDANKVQSDSLPSTSVDSLETCQKLEPLHQSLNLSERGSQRSETVDDNSVKQAVHNKEKRRKDDDISLLMSDTQPKDLNSGSRGCDHLEQESRNKAVKYSDSKMEPTLISRKTKRRLRNNLPDSQNCASLDKSTEQTKKQEDDSAISTEFEKSSENCHQDLKLPEEITTKPTKSDFTKPSSLNSQELTLSNTTKSASACSTTETVENSNSIDTVGISSLVENDENELNTIEKPILRGHNEGNQSLISAEPIVVSSDEEGPVEHKSSEILKLQSKQDHETANENESTSESALSELPLISRESVQMSSELCPYNPVMENISSIMPSNEMDLQLDFIFTSVYIGKIKGASKGCVTITKKYIKIPFQVSLNEISLLVDTTHLKRFGLWKSKDDNHSKRSHAILFFWVSSGYLQEIQTQLEHSVLSQQSKSSEFIFLELHNPVSQREELKLKDIMTEISIISGELELSYPLSWVRAFPLFQNLSSKESSFIHYYCASTYSFPAGVAVAEEMKLKSVSQPSNTDAAKPTYTFLQKQSSGCYSLSITSNPDEEWREVRHTGPVQKLIVYPPPPTKGGLGVTNEDLECLEEGEFLNDVIIDFYLKYLILEKASDELVERSHIFSSFFYKCLTRKENNLTEDNPNLSMAQRRHKRVRTWTRHINIFNKDYIFVPVNESSHWYLAVICFPWLEEAVYEDFPQTVSQQSQAQQSQNDNKTIDNDLHTTSTLSLSAEDSQNTESNMSVPKKMCKRPCILILDSLKAASVQNTVQNLREYLEVEWEVKLKTHRQFSKTNMVDLCPKVPKQDNSSDCGVYLLQYVESFFKDPIVNFELPIHLEKWFPRHVIKTKREDIRELILKLHLQQQKGSSS</sequence>
<dbReference type="Bgee" id="ENSMMUG00000011363">
    <property type="expression patterns" value="Expressed in spleen and 21 other cell types or tissues"/>
</dbReference>
<evidence type="ECO:0000256" key="5">
    <source>
        <dbReference type="ARBA" id="ARBA00022588"/>
    </source>
</evidence>
<keyword evidence="5" id="KW-0399">Innate immunity</keyword>
<dbReference type="GeneTree" id="ENSGT00940000157308"/>
<dbReference type="OrthoDB" id="442460at2759"/>
<evidence type="ECO:0000256" key="6">
    <source>
        <dbReference type="ARBA" id="ARBA00022670"/>
    </source>
</evidence>
<comment type="function">
    <text evidence="10">Protease that acts as a positive regulator of the cGAS-STING pathway by catalyzing desumoylation of CGAS. Desumoylation of CGAS promotes DNA-binding activity of CGAS, subsequent oligomerization and activation. Deconjugates SUMO2 and SUMO3 from targeted proteins, but not SUMO1. Catalyzes the deconjugation of poly-SUMO2 and poly-SUMO3 chains. Has very low efficiency in processing full-length SUMO proteins to their mature forms.</text>
</comment>
<dbReference type="ExpressionAtlas" id="A0A5F8AJB7">
    <property type="expression patterns" value="baseline and differential"/>
</dbReference>
<feature type="compositionally biased region" description="Basic and acidic residues" evidence="14">
    <location>
        <begin position="257"/>
        <end position="267"/>
    </location>
</feature>
<feature type="region of interest" description="Disordered" evidence="14">
    <location>
        <begin position="1"/>
        <end position="28"/>
    </location>
</feature>
<evidence type="ECO:0000256" key="10">
    <source>
        <dbReference type="ARBA" id="ARBA00057377"/>
    </source>
</evidence>
<reference evidence="16" key="4">
    <citation type="submission" date="2025-09" db="UniProtKB">
        <authorList>
            <consortium name="Ensembl"/>
        </authorList>
    </citation>
    <scope>IDENTIFICATION</scope>
    <source>
        <strain evidence="16">17573</strain>
    </source>
</reference>
<keyword evidence="7" id="KW-0833">Ubl conjugation pathway</keyword>
<evidence type="ECO:0000256" key="1">
    <source>
        <dbReference type="ARBA" id="ARBA00004496"/>
    </source>
</evidence>
<dbReference type="InterPro" id="IPR003653">
    <property type="entry name" value="Peptidase_C48_C"/>
</dbReference>
<feature type="compositionally biased region" description="Low complexity" evidence="14">
    <location>
        <begin position="407"/>
        <end position="419"/>
    </location>
</feature>
<evidence type="ECO:0000256" key="12">
    <source>
        <dbReference type="ARBA" id="ARBA00077362"/>
    </source>
</evidence>
<evidence type="ECO:0000256" key="14">
    <source>
        <dbReference type="SAM" id="MobiDB-lite"/>
    </source>
</evidence>
<accession>A0A5F8AJB7</accession>
<keyword evidence="3" id="KW-0963">Cytoplasm</keyword>
<dbReference type="FunFam" id="3.30.310.130:FF:000002">
    <property type="entry name" value="SUMO specific peptidase 6"/>
    <property type="match status" value="1"/>
</dbReference>
<evidence type="ECO:0000256" key="9">
    <source>
        <dbReference type="ARBA" id="ARBA00022859"/>
    </source>
</evidence>
<dbReference type="Gene3D" id="3.30.310.130">
    <property type="entry name" value="Ubiquitin-related"/>
    <property type="match status" value="1"/>
</dbReference>
<evidence type="ECO:0000313" key="18">
    <source>
        <dbReference type="VGNC" id="VGNC:77346"/>
    </source>
</evidence>
<name>A0A5F8AJB7_MACMU</name>
<organism evidence="16 17">
    <name type="scientific">Macaca mulatta</name>
    <name type="common">Rhesus macaque</name>
    <dbReference type="NCBI Taxonomy" id="9544"/>
    <lineage>
        <taxon>Eukaryota</taxon>
        <taxon>Metazoa</taxon>
        <taxon>Chordata</taxon>
        <taxon>Craniata</taxon>
        <taxon>Vertebrata</taxon>
        <taxon>Euteleostomi</taxon>
        <taxon>Mammalia</taxon>
        <taxon>Eutheria</taxon>
        <taxon>Euarchontoglires</taxon>
        <taxon>Primates</taxon>
        <taxon>Haplorrhini</taxon>
        <taxon>Catarrhini</taxon>
        <taxon>Cercopithecidae</taxon>
        <taxon>Cercopithecinae</taxon>
        <taxon>Macaca</taxon>
    </lineage>
</organism>
<dbReference type="FunFam" id="1.10.418.20:FF:000004">
    <property type="entry name" value="sentrin-specific protease 7 isoform X1"/>
    <property type="match status" value="1"/>
</dbReference>
<proteinExistence type="inferred from homology"/>
<dbReference type="CTD" id="57337"/>
<evidence type="ECO:0000256" key="7">
    <source>
        <dbReference type="ARBA" id="ARBA00022786"/>
    </source>
</evidence>
<evidence type="ECO:0000256" key="4">
    <source>
        <dbReference type="ARBA" id="ARBA00022553"/>
    </source>
</evidence>
<keyword evidence="6" id="KW-0645">Protease</keyword>
<keyword evidence="9" id="KW-0391">Immunity</keyword>
<feature type="domain" description="Ubiquitin-like protease family profile" evidence="15">
    <location>
        <begin position="696"/>
        <end position="939"/>
    </location>
</feature>
<feature type="compositionally biased region" description="Basic and acidic residues" evidence="14">
    <location>
        <begin position="274"/>
        <end position="301"/>
    </location>
</feature>
<dbReference type="Gene3D" id="1.10.418.20">
    <property type="match status" value="1"/>
</dbReference>
<dbReference type="InterPro" id="IPR051947">
    <property type="entry name" value="Sentrin-specific_protease"/>
</dbReference>
<dbReference type="Pfam" id="PF02902">
    <property type="entry name" value="Peptidase_C48"/>
    <property type="match status" value="1"/>
</dbReference>